<dbReference type="Pfam" id="PF01391">
    <property type="entry name" value="Collagen"/>
    <property type="match status" value="1"/>
</dbReference>
<evidence type="ECO:0000256" key="2">
    <source>
        <dbReference type="SAM" id="SignalP"/>
    </source>
</evidence>
<dbReference type="KEGG" id="als:DJ013_20060"/>
<dbReference type="InterPro" id="IPR008160">
    <property type="entry name" value="Collagen"/>
</dbReference>
<reference evidence="3 4" key="1">
    <citation type="submission" date="2018-05" db="EMBL/GenBank/DDBJ databases">
        <title>Complete genome sequence of Arcticibacterium luteifluviistationis SM1504T, a cytophagaceae bacterium isolated from Arctic surface seawater.</title>
        <authorList>
            <person name="Li Y."/>
            <person name="Qin Q.-L."/>
        </authorList>
    </citation>
    <scope>NUCLEOTIDE SEQUENCE [LARGE SCALE GENOMIC DNA]</scope>
    <source>
        <strain evidence="3 4">SM1504</strain>
    </source>
</reference>
<dbReference type="RefSeq" id="WP_111373709.1">
    <property type="nucleotide sequence ID" value="NZ_CP029480.1"/>
</dbReference>
<evidence type="ECO:0008006" key="5">
    <source>
        <dbReference type="Google" id="ProtNLM"/>
    </source>
</evidence>
<feature type="compositionally biased region" description="Low complexity" evidence="1">
    <location>
        <begin position="142"/>
        <end position="152"/>
    </location>
</feature>
<evidence type="ECO:0000313" key="4">
    <source>
        <dbReference type="Proteomes" id="UP000249873"/>
    </source>
</evidence>
<feature type="chain" id="PRO_5016428381" description="Collagen-like protein" evidence="2">
    <location>
        <begin position="19"/>
        <end position="327"/>
    </location>
</feature>
<evidence type="ECO:0000313" key="3">
    <source>
        <dbReference type="EMBL" id="AWW00343.1"/>
    </source>
</evidence>
<gene>
    <name evidence="3" type="ORF">DJ013_20060</name>
</gene>
<evidence type="ECO:0000256" key="1">
    <source>
        <dbReference type="SAM" id="MobiDB-lite"/>
    </source>
</evidence>
<dbReference type="Proteomes" id="UP000249873">
    <property type="component" value="Chromosome"/>
</dbReference>
<dbReference type="Gene3D" id="2.30.110.20">
    <property type="entry name" value="Hcp1-like"/>
    <property type="match status" value="1"/>
</dbReference>
<organism evidence="3 4">
    <name type="scientific">Arcticibacterium luteifluviistationis</name>
    <dbReference type="NCBI Taxonomy" id="1784714"/>
    <lineage>
        <taxon>Bacteria</taxon>
        <taxon>Pseudomonadati</taxon>
        <taxon>Bacteroidota</taxon>
        <taxon>Cytophagia</taxon>
        <taxon>Cytophagales</taxon>
        <taxon>Leadbetterellaceae</taxon>
        <taxon>Arcticibacterium</taxon>
    </lineage>
</organism>
<proteinExistence type="predicted"/>
<feature type="signal peptide" evidence="2">
    <location>
        <begin position="1"/>
        <end position="18"/>
    </location>
</feature>
<name>A0A2Z4GG18_9BACT</name>
<keyword evidence="2" id="KW-0732">Signal</keyword>
<accession>A0A2Z4GG18</accession>
<protein>
    <recommendedName>
        <fullName evidence="5">Collagen-like protein</fullName>
    </recommendedName>
</protein>
<keyword evidence="4" id="KW-1185">Reference proteome</keyword>
<dbReference type="OrthoDB" id="9765957at2"/>
<dbReference type="AlphaFoldDB" id="A0A2Z4GG18"/>
<dbReference type="EMBL" id="CP029480">
    <property type="protein sequence ID" value="AWW00343.1"/>
    <property type="molecule type" value="Genomic_DNA"/>
</dbReference>
<dbReference type="InterPro" id="IPR036624">
    <property type="entry name" value="Hcp1-lik_sf"/>
</dbReference>
<feature type="region of interest" description="Disordered" evidence="1">
    <location>
        <begin position="95"/>
        <end position="152"/>
    </location>
</feature>
<dbReference type="SUPFAM" id="SSF141452">
    <property type="entry name" value="Hcp1-like"/>
    <property type="match status" value="1"/>
</dbReference>
<sequence length="327" mass="35140">MKSYIYLLLSLVSLNVFAQNSGTKIDSTGLQPNLSSSAILEVNSKTKGFLPPRMTSSQRLGIQNPAKGLIIYQTDNSEAQEEGLWIFDGNQWNESGLQGPKGDTGDTGPQGVQGETGTQGIPGVQGPIGDTGPQGIQGLKGDTGATGATGPAGESALGNLRIGEKGNWSLVGDDGFVQFGNIVGESKIAGFQDYSDMGWYETVEILEVTPFGTGNPRVSRANSIVITLLMQTDISLPDIMDDMFSGNLINPVILSNVHRDDFSSGSPIISEVRYTLSNAFITDVEQLIRKDNLPLSRITIEAYEVEVKIIKDETTTTKTWNYQLNTP</sequence>